<gene>
    <name evidence="1" type="ORF">ENR64_26835</name>
</gene>
<dbReference type="EMBL" id="DSRU01000396">
    <property type="protein sequence ID" value="HFN01296.1"/>
    <property type="molecule type" value="Genomic_DNA"/>
</dbReference>
<protein>
    <submittedName>
        <fullName evidence="1">Uncharacterized protein</fullName>
    </submittedName>
</protein>
<proteinExistence type="predicted"/>
<dbReference type="AlphaFoldDB" id="A0A7C3PJA8"/>
<sequence length="74" mass="8392">MSTNRSAFYDAPSLTKVAEELGQKALQKGLIHSFVVRHFADSSQFYIPDEQHSPLTPEQAYMQLKSLLEQATHQ</sequence>
<evidence type="ECO:0000313" key="1">
    <source>
        <dbReference type="EMBL" id="HFN01296.1"/>
    </source>
</evidence>
<organism evidence="1">
    <name type="scientific">Oscillatoriales cyanobacterium SpSt-418</name>
    <dbReference type="NCBI Taxonomy" id="2282169"/>
    <lineage>
        <taxon>Bacteria</taxon>
        <taxon>Bacillati</taxon>
        <taxon>Cyanobacteriota</taxon>
        <taxon>Cyanophyceae</taxon>
        <taxon>Oscillatoriophycideae</taxon>
        <taxon>Oscillatoriales</taxon>
    </lineage>
</organism>
<comment type="caution">
    <text evidence="1">The sequence shown here is derived from an EMBL/GenBank/DDBJ whole genome shotgun (WGS) entry which is preliminary data.</text>
</comment>
<reference evidence="1" key="1">
    <citation type="journal article" date="2020" name="mSystems">
        <title>Genome- and Community-Level Interaction Insights into Carbon Utilization and Element Cycling Functions of Hydrothermarchaeota in Hydrothermal Sediment.</title>
        <authorList>
            <person name="Zhou Z."/>
            <person name="Liu Y."/>
            <person name="Xu W."/>
            <person name="Pan J."/>
            <person name="Luo Z.H."/>
            <person name="Li M."/>
        </authorList>
    </citation>
    <scope>NUCLEOTIDE SEQUENCE [LARGE SCALE GENOMIC DNA]</scope>
    <source>
        <strain evidence="1">SpSt-418</strain>
    </source>
</reference>
<name>A0A7C3PJA8_9CYAN</name>
<accession>A0A7C3PJA8</accession>